<evidence type="ECO:0000256" key="2">
    <source>
        <dbReference type="ARBA" id="ARBA00022679"/>
    </source>
</evidence>
<dbReference type="EC" id="2.7.11.24" evidence="11"/>
<evidence type="ECO:0000256" key="3">
    <source>
        <dbReference type="ARBA" id="ARBA00022741"/>
    </source>
</evidence>
<protein>
    <submittedName>
        <fullName evidence="11">Mitogen activated protein kinase</fullName>
        <ecNumber evidence="11">2.7.11.24</ecNumber>
    </submittedName>
</protein>
<dbReference type="InterPro" id="IPR017441">
    <property type="entry name" value="Protein_kinase_ATP_BS"/>
</dbReference>
<dbReference type="EMBL" id="JAVRRT010000029">
    <property type="protein sequence ID" value="KAK5163055.1"/>
    <property type="molecule type" value="Genomic_DNA"/>
</dbReference>
<dbReference type="InterPro" id="IPR011009">
    <property type="entry name" value="Kinase-like_dom_sf"/>
</dbReference>
<dbReference type="GeneID" id="89932313"/>
<comment type="catalytic activity">
    <reaction evidence="6">
        <text>L-threonyl-[protein] + ATP = O-phospho-L-threonyl-[protein] + ADP + H(+)</text>
        <dbReference type="Rhea" id="RHEA:46608"/>
        <dbReference type="Rhea" id="RHEA-COMP:11060"/>
        <dbReference type="Rhea" id="RHEA-COMP:11605"/>
        <dbReference type="ChEBI" id="CHEBI:15378"/>
        <dbReference type="ChEBI" id="CHEBI:30013"/>
        <dbReference type="ChEBI" id="CHEBI:30616"/>
        <dbReference type="ChEBI" id="CHEBI:61977"/>
        <dbReference type="ChEBI" id="CHEBI:456216"/>
        <dbReference type="EC" id="2.7.11.24"/>
    </reaction>
    <physiologicalReaction direction="left-to-right" evidence="6">
        <dbReference type="Rhea" id="RHEA:46609"/>
    </physiologicalReaction>
</comment>
<dbReference type="Proteomes" id="UP001337655">
    <property type="component" value="Unassembled WGS sequence"/>
</dbReference>
<dbReference type="RefSeq" id="XP_064653625.1">
    <property type="nucleotide sequence ID" value="XM_064808205.1"/>
</dbReference>
<dbReference type="InterPro" id="IPR008271">
    <property type="entry name" value="Ser/Thr_kinase_AS"/>
</dbReference>
<dbReference type="PANTHER" id="PTHR24055">
    <property type="entry name" value="MITOGEN-ACTIVATED PROTEIN KINASE"/>
    <property type="match status" value="1"/>
</dbReference>
<keyword evidence="5 8" id="KW-0067">ATP-binding</keyword>
<dbReference type="PROSITE" id="PS00107">
    <property type="entry name" value="PROTEIN_KINASE_ATP"/>
    <property type="match status" value="1"/>
</dbReference>
<evidence type="ECO:0000256" key="6">
    <source>
        <dbReference type="ARBA" id="ARBA00047919"/>
    </source>
</evidence>
<evidence type="ECO:0000256" key="5">
    <source>
        <dbReference type="ARBA" id="ARBA00022840"/>
    </source>
</evidence>
<keyword evidence="2 11" id="KW-0808">Transferase</keyword>
<name>A0AAV9NU48_9PEZI</name>
<proteinExistence type="predicted"/>
<evidence type="ECO:0000256" key="4">
    <source>
        <dbReference type="ARBA" id="ARBA00022777"/>
    </source>
</evidence>
<dbReference type="Gene3D" id="3.30.200.20">
    <property type="entry name" value="Phosphorylase Kinase, domain 1"/>
    <property type="match status" value="1"/>
</dbReference>
<dbReference type="SUPFAM" id="SSF56112">
    <property type="entry name" value="Protein kinase-like (PK-like)"/>
    <property type="match status" value="1"/>
</dbReference>
<dbReference type="InterPro" id="IPR050117">
    <property type="entry name" value="MAPK"/>
</dbReference>
<dbReference type="PROSITE" id="PS00108">
    <property type="entry name" value="PROTEIN_KINASE_ST"/>
    <property type="match status" value="1"/>
</dbReference>
<dbReference type="SMART" id="SM00220">
    <property type="entry name" value="S_TKc"/>
    <property type="match status" value="1"/>
</dbReference>
<comment type="caution">
    <text evidence="11">The sequence shown here is derived from an EMBL/GenBank/DDBJ whole genome shotgun (WGS) entry which is preliminary data.</text>
</comment>
<feature type="domain" description="Protein kinase" evidence="10">
    <location>
        <begin position="21"/>
        <end position="327"/>
    </location>
</feature>
<evidence type="ECO:0000313" key="12">
    <source>
        <dbReference type="Proteomes" id="UP001337655"/>
    </source>
</evidence>
<accession>A0AAV9NU48</accession>
<keyword evidence="4 11" id="KW-0418">Kinase</keyword>
<evidence type="ECO:0000256" key="8">
    <source>
        <dbReference type="PROSITE-ProRule" id="PRU10141"/>
    </source>
</evidence>
<dbReference type="GO" id="GO:0005524">
    <property type="term" value="F:ATP binding"/>
    <property type="evidence" value="ECO:0007669"/>
    <property type="project" value="UniProtKB-UniRule"/>
</dbReference>
<evidence type="ECO:0000313" key="11">
    <source>
        <dbReference type="EMBL" id="KAK5163055.1"/>
    </source>
</evidence>
<sequence>MPQDVDPDNEGDGWDIPVYQYTCHGKLGEGSYGVVKSYSHQPSGELVAIKRVPLTTSSTVRLRALRELRLLYHFDHENIVTLHEVIRPPHDYSAFDAIYLVLERMPMSLYDVVYGCRQNVLPARRCRNIAYQILCGLEAIHSVGVLHRDLKPANVLVDGDWKAKICDFGLARPIAGRDRLTAYVASRYYRAPEIVLTARSYGPAVDMWSVGCILGDMMFRDILFRASNSVSLLHRIFEKLGNPSWEDVRGMVVATGTATEEDLRRARDVHSSLWESRTLQGKDWRDWFPARKHPPATKKALSLLFRLLTLNPHRRIAACDALNHPYFRRQLHQTRQTVAGPVVQQPPLTENTTQRKHPEHLRRLIYDEILHLHKPTYADVQHTAVMRMPSAIRREDSPACEGTVAPTDSRQQGMPAVPGRRPSHVRVHTLQGATPDRLYDPTTAQQRCTRQPPASAVGEIDGPLASGNLTYAEIIAGEKIQGKMGAHKAPTTTKPFRPSARHVRSPEDQADQ</sequence>
<evidence type="ECO:0000256" key="7">
    <source>
        <dbReference type="ARBA" id="ARBA00048130"/>
    </source>
</evidence>
<dbReference type="GO" id="GO:0004707">
    <property type="term" value="F:MAP kinase activity"/>
    <property type="evidence" value="ECO:0007669"/>
    <property type="project" value="UniProtKB-EC"/>
</dbReference>
<feature type="binding site" evidence="8">
    <location>
        <position position="50"/>
    </location>
    <ligand>
        <name>ATP</name>
        <dbReference type="ChEBI" id="CHEBI:30616"/>
    </ligand>
</feature>
<evidence type="ECO:0000259" key="10">
    <source>
        <dbReference type="PROSITE" id="PS50011"/>
    </source>
</evidence>
<evidence type="ECO:0000256" key="9">
    <source>
        <dbReference type="SAM" id="MobiDB-lite"/>
    </source>
</evidence>
<feature type="region of interest" description="Disordered" evidence="9">
    <location>
        <begin position="482"/>
        <end position="512"/>
    </location>
</feature>
<dbReference type="AlphaFoldDB" id="A0AAV9NU48"/>
<dbReference type="Gene3D" id="1.10.510.10">
    <property type="entry name" value="Transferase(Phosphotransferase) domain 1"/>
    <property type="match status" value="1"/>
</dbReference>
<keyword evidence="3 8" id="KW-0547">Nucleotide-binding</keyword>
<gene>
    <name evidence="11" type="primary">tmk1_2</name>
    <name evidence="11" type="ORF">LTR77_010990</name>
</gene>
<reference evidence="11 12" key="1">
    <citation type="submission" date="2023-08" db="EMBL/GenBank/DDBJ databases">
        <title>Black Yeasts Isolated from many extreme environments.</title>
        <authorList>
            <person name="Coleine C."/>
            <person name="Stajich J.E."/>
            <person name="Selbmann L."/>
        </authorList>
    </citation>
    <scope>NUCLEOTIDE SEQUENCE [LARGE SCALE GENOMIC DNA]</scope>
    <source>
        <strain evidence="11 12">CCFEE 5935</strain>
    </source>
</reference>
<keyword evidence="12" id="KW-1185">Reference proteome</keyword>
<keyword evidence="1" id="KW-0723">Serine/threonine-protein kinase</keyword>
<dbReference type="Pfam" id="PF00069">
    <property type="entry name" value="Pkinase"/>
    <property type="match status" value="1"/>
</dbReference>
<comment type="catalytic activity">
    <reaction evidence="7">
        <text>L-seryl-[protein] + ATP = O-phospho-L-seryl-[protein] + ADP + H(+)</text>
        <dbReference type="Rhea" id="RHEA:17989"/>
        <dbReference type="Rhea" id="RHEA-COMP:9863"/>
        <dbReference type="Rhea" id="RHEA-COMP:11604"/>
        <dbReference type="ChEBI" id="CHEBI:15378"/>
        <dbReference type="ChEBI" id="CHEBI:29999"/>
        <dbReference type="ChEBI" id="CHEBI:30616"/>
        <dbReference type="ChEBI" id="CHEBI:83421"/>
        <dbReference type="ChEBI" id="CHEBI:456216"/>
        <dbReference type="EC" id="2.7.11.24"/>
    </reaction>
    <physiologicalReaction direction="left-to-right" evidence="7">
        <dbReference type="Rhea" id="RHEA:17990"/>
    </physiologicalReaction>
</comment>
<evidence type="ECO:0000256" key="1">
    <source>
        <dbReference type="ARBA" id="ARBA00022527"/>
    </source>
</evidence>
<organism evidence="11 12">
    <name type="scientific">Saxophila tyrrhenica</name>
    <dbReference type="NCBI Taxonomy" id="1690608"/>
    <lineage>
        <taxon>Eukaryota</taxon>
        <taxon>Fungi</taxon>
        <taxon>Dikarya</taxon>
        <taxon>Ascomycota</taxon>
        <taxon>Pezizomycotina</taxon>
        <taxon>Dothideomycetes</taxon>
        <taxon>Dothideomycetidae</taxon>
        <taxon>Mycosphaerellales</taxon>
        <taxon>Extremaceae</taxon>
        <taxon>Saxophila</taxon>
    </lineage>
</organism>
<dbReference type="InterPro" id="IPR000719">
    <property type="entry name" value="Prot_kinase_dom"/>
</dbReference>
<dbReference type="FunFam" id="1.10.510.10:FF:000624">
    <property type="entry name" value="Mitogen-activated protein kinase"/>
    <property type="match status" value="1"/>
</dbReference>
<dbReference type="PROSITE" id="PS50011">
    <property type="entry name" value="PROTEIN_KINASE_DOM"/>
    <property type="match status" value="1"/>
</dbReference>
<feature type="region of interest" description="Disordered" evidence="9">
    <location>
        <begin position="395"/>
        <end position="423"/>
    </location>
</feature>